<dbReference type="Pfam" id="PF04286">
    <property type="entry name" value="DUF445"/>
    <property type="match status" value="1"/>
</dbReference>
<feature type="transmembrane region" description="Helical" evidence="1">
    <location>
        <begin position="403"/>
        <end position="423"/>
    </location>
</feature>
<keyword evidence="1" id="KW-0472">Membrane</keyword>
<dbReference type="Proteomes" id="UP000199662">
    <property type="component" value="Unassembled WGS sequence"/>
</dbReference>
<keyword evidence="1" id="KW-1133">Transmembrane helix</keyword>
<accession>A0A1H6X1B0</accession>
<organism evidence="2 3">
    <name type="scientific">Propionispira arboris</name>
    <dbReference type="NCBI Taxonomy" id="84035"/>
    <lineage>
        <taxon>Bacteria</taxon>
        <taxon>Bacillati</taxon>
        <taxon>Bacillota</taxon>
        <taxon>Negativicutes</taxon>
        <taxon>Selenomonadales</taxon>
        <taxon>Selenomonadaceae</taxon>
        <taxon>Propionispira</taxon>
    </lineage>
</organism>
<evidence type="ECO:0000313" key="2">
    <source>
        <dbReference type="EMBL" id="SEJ21926.1"/>
    </source>
</evidence>
<proteinExistence type="predicted"/>
<name>A0A1H6X1B0_9FIRM</name>
<dbReference type="RefSeq" id="WP_091830065.1">
    <property type="nucleotide sequence ID" value="NZ_FNZK01000004.1"/>
</dbReference>
<gene>
    <name evidence="2" type="ORF">SAMN05660742_104203</name>
</gene>
<keyword evidence="3" id="KW-1185">Reference proteome</keyword>
<evidence type="ECO:0000256" key="1">
    <source>
        <dbReference type="SAM" id="Phobius"/>
    </source>
</evidence>
<dbReference type="EMBL" id="FNZK01000004">
    <property type="protein sequence ID" value="SEJ21926.1"/>
    <property type="molecule type" value="Genomic_DNA"/>
</dbReference>
<evidence type="ECO:0000313" key="3">
    <source>
        <dbReference type="Proteomes" id="UP000199662"/>
    </source>
</evidence>
<dbReference type="STRING" id="84035.SAMN05660742_104203"/>
<dbReference type="PANTHER" id="PTHR38442">
    <property type="entry name" value="INNER MEMBRANE PROTEIN-RELATED"/>
    <property type="match status" value="1"/>
</dbReference>
<protein>
    <submittedName>
        <fullName evidence="2">Uncharacterized membrane-anchored protein YjiN, DUF445 family</fullName>
    </submittedName>
</protein>
<keyword evidence="1" id="KW-0812">Transmembrane</keyword>
<sequence length="428" mass="49187">MKNWNKADKLLAVVTALFIIALLLKLQYPENLYIKGFLFCTEAALVGGVADWFAVTALFRKPLGFPYHTAILSRKRQAFTNSCVNMVQQEFFSKKKLLFRIRKLNLLQLFVEWLEKNQMKEFLSGIILQYLENALKQVDIQKTAGIVEAEIKKKLSIVPQEKIYADLKTWFVEKEKNEELFSYLIEEIRRKISQEETKLAIQESIQTYSEEKNKNIFVAFLTTAAQLSNVLNFAEAASVLQQQILNLTTDLLQKDHPLRRQLLDQIYTAINRIIKDESWQTLVLKWQGEIVESVMIKEQLSECLKLVLQYFKRENEEGGPSNLLALQTPVAHIILAGIDRGLVLLKTDEKIQHTIYQFLYDMMGRSVLQAQLMIGSIVKEALSAMSDAQMNQLVYSKVETDLLWIRMNGSIVGALIGLILFSLSQLLQ</sequence>
<dbReference type="AlphaFoldDB" id="A0A1H6X1B0"/>
<reference evidence="3" key="1">
    <citation type="submission" date="2016-10" db="EMBL/GenBank/DDBJ databases">
        <authorList>
            <person name="Varghese N."/>
            <person name="Submissions S."/>
        </authorList>
    </citation>
    <scope>NUCLEOTIDE SEQUENCE [LARGE SCALE GENOMIC DNA]</scope>
    <source>
        <strain evidence="3">DSM 2179</strain>
    </source>
</reference>
<dbReference type="InterPro" id="IPR007383">
    <property type="entry name" value="DUF445"/>
</dbReference>
<dbReference type="PANTHER" id="PTHR38442:SF1">
    <property type="entry name" value="INNER MEMBRANE PROTEIN"/>
    <property type="match status" value="1"/>
</dbReference>
<dbReference type="GO" id="GO:0005886">
    <property type="term" value="C:plasma membrane"/>
    <property type="evidence" value="ECO:0007669"/>
    <property type="project" value="TreeGrafter"/>
</dbReference>